<evidence type="ECO:0000313" key="1">
    <source>
        <dbReference type="EMBL" id="JAE35955.1"/>
    </source>
</evidence>
<protein>
    <submittedName>
        <fullName evidence="1">Uncharacterized protein</fullName>
    </submittedName>
</protein>
<name>A0A0A9HFI6_ARUDO</name>
<accession>A0A0A9HFI6</accession>
<reference evidence="1" key="2">
    <citation type="journal article" date="2015" name="Data Brief">
        <title>Shoot transcriptome of the giant reed, Arundo donax.</title>
        <authorList>
            <person name="Barrero R.A."/>
            <person name="Guerrero F.D."/>
            <person name="Moolhuijzen P."/>
            <person name="Goolsby J.A."/>
            <person name="Tidwell J."/>
            <person name="Bellgard S.E."/>
            <person name="Bellgard M.I."/>
        </authorList>
    </citation>
    <scope>NUCLEOTIDE SEQUENCE</scope>
    <source>
        <tissue evidence="1">Shoot tissue taken approximately 20 cm above the soil surface</tissue>
    </source>
</reference>
<reference evidence="1" key="1">
    <citation type="submission" date="2014-09" db="EMBL/GenBank/DDBJ databases">
        <authorList>
            <person name="Magalhaes I.L.F."/>
            <person name="Oliveira U."/>
            <person name="Santos F.R."/>
            <person name="Vidigal T.H.D.A."/>
            <person name="Brescovit A.D."/>
            <person name="Santos A.J."/>
        </authorList>
    </citation>
    <scope>NUCLEOTIDE SEQUENCE</scope>
    <source>
        <tissue evidence="1">Shoot tissue taken approximately 20 cm above the soil surface</tissue>
    </source>
</reference>
<dbReference type="AlphaFoldDB" id="A0A0A9HFI6"/>
<proteinExistence type="predicted"/>
<dbReference type="EMBL" id="GBRH01161941">
    <property type="protein sequence ID" value="JAE35955.1"/>
    <property type="molecule type" value="Transcribed_RNA"/>
</dbReference>
<organism evidence="1">
    <name type="scientific">Arundo donax</name>
    <name type="common">Giant reed</name>
    <name type="synonym">Donax arundinaceus</name>
    <dbReference type="NCBI Taxonomy" id="35708"/>
    <lineage>
        <taxon>Eukaryota</taxon>
        <taxon>Viridiplantae</taxon>
        <taxon>Streptophyta</taxon>
        <taxon>Embryophyta</taxon>
        <taxon>Tracheophyta</taxon>
        <taxon>Spermatophyta</taxon>
        <taxon>Magnoliopsida</taxon>
        <taxon>Liliopsida</taxon>
        <taxon>Poales</taxon>
        <taxon>Poaceae</taxon>
        <taxon>PACMAD clade</taxon>
        <taxon>Arundinoideae</taxon>
        <taxon>Arundineae</taxon>
        <taxon>Arundo</taxon>
    </lineage>
</organism>
<sequence>MIITLRCSASKQEMSSPRCLIYKCNHKLVFPQPTSLQAGAIPIKLFIPRNLSISTPLVKPYILDLTFLTL</sequence>